<evidence type="ECO:0000259" key="1">
    <source>
        <dbReference type="Pfam" id="PF07944"/>
    </source>
</evidence>
<accession>A0AA90UE68</accession>
<evidence type="ECO:0000313" key="4">
    <source>
        <dbReference type="Proteomes" id="UP000442105"/>
    </source>
</evidence>
<dbReference type="Pfam" id="PF07944">
    <property type="entry name" value="Beta-AFase-like_GH127_cat"/>
    <property type="match status" value="1"/>
</dbReference>
<dbReference type="SUPFAM" id="SSF48208">
    <property type="entry name" value="Six-hairpin glycosidases"/>
    <property type="match status" value="1"/>
</dbReference>
<organism evidence="3 4">
    <name type="scientific">Segatella copri</name>
    <dbReference type="NCBI Taxonomy" id="165179"/>
    <lineage>
        <taxon>Bacteria</taxon>
        <taxon>Pseudomonadati</taxon>
        <taxon>Bacteroidota</taxon>
        <taxon>Bacteroidia</taxon>
        <taxon>Bacteroidales</taxon>
        <taxon>Prevotellaceae</taxon>
        <taxon>Segatella</taxon>
    </lineage>
</organism>
<dbReference type="Pfam" id="PF20736">
    <property type="entry name" value="Glyco_hydro127M"/>
    <property type="match status" value="1"/>
</dbReference>
<feature type="domain" description="Non-reducing end beta-L-arabinofuranosidase-like GH127 catalytic" evidence="1">
    <location>
        <begin position="42"/>
        <end position="420"/>
    </location>
</feature>
<comment type="caution">
    <text evidence="3">The sequence shown here is derived from an EMBL/GenBank/DDBJ whole genome shotgun (WGS) entry which is preliminary data.</text>
</comment>
<feature type="domain" description="Non-reducing end beta-L-arabinofuranosidase-like GH127 middle" evidence="2">
    <location>
        <begin position="431"/>
        <end position="521"/>
    </location>
</feature>
<name>A0AA90UE68_9BACT</name>
<dbReference type="GO" id="GO:0016787">
    <property type="term" value="F:hydrolase activity"/>
    <property type="evidence" value="ECO:0007669"/>
    <property type="project" value="UniProtKB-KW"/>
</dbReference>
<proteinExistence type="predicted"/>
<dbReference type="GO" id="GO:0005975">
    <property type="term" value="P:carbohydrate metabolic process"/>
    <property type="evidence" value="ECO:0007669"/>
    <property type="project" value="InterPro"/>
</dbReference>
<dbReference type="PANTHER" id="PTHR31151">
    <property type="entry name" value="PROLINE-TRNA LIGASE (DUF1680)"/>
    <property type="match status" value="1"/>
</dbReference>
<dbReference type="InterPro" id="IPR012878">
    <property type="entry name" value="Beta-AFase-like_GH127_cat"/>
</dbReference>
<protein>
    <submittedName>
        <fullName evidence="3">Glycoside hydrolase family 127 protein</fullName>
    </submittedName>
</protein>
<keyword evidence="3" id="KW-0378">Hydrolase</keyword>
<dbReference type="PANTHER" id="PTHR31151:SF0">
    <property type="entry name" value="PROLINE-TRNA LIGASE (DUF1680)"/>
    <property type="match status" value="1"/>
</dbReference>
<dbReference type="EMBL" id="VZCW01000105">
    <property type="protein sequence ID" value="MQN12087.1"/>
    <property type="molecule type" value="Genomic_DNA"/>
</dbReference>
<dbReference type="InterPro" id="IPR008928">
    <property type="entry name" value="6-hairpin_glycosidase_sf"/>
</dbReference>
<gene>
    <name evidence="3" type="ORF">F7D95_04470</name>
</gene>
<dbReference type="Proteomes" id="UP000442105">
    <property type="component" value="Unassembled WGS sequence"/>
</dbReference>
<reference evidence="4" key="1">
    <citation type="submission" date="2019-09" db="EMBL/GenBank/DDBJ databases">
        <title>Distinct polysaccharide growth profiles of human intestinal Prevotella copri isolates.</title>
        <authorList>
            <person name="Fehlner-Peach H."/>
            <person name="Magnabosco C."/>
            <person name="Raghavan V."/>
            <person name="Scher J.U."/>
            <person name="Tett A."/>
            <person name="Cox L.M."/>
            <person name="Gottsegen C."/>
            <person name="Watters A."/>
            <person name="Wiltshire- Gordon J.D."/>
            <person name="Segata N."/>
            <person name="Bonneau R."/>
            <person name="Littman D.R."/>
        </authorList>
    </citation>
    <scope>NUCLEOTIDE SEQUENCE [LARGE SCALE GENOMIC DNA]</scope>
    <source>
        <strain evidence="4">iAQ1179</strain>
    </source>
</reference>
<sequence>MVKMKKFFLFSLLVASALSIQTKTPADNQQKAIKCQPFVLSQVHLLPSRFQENMKRDSAWMMSIPVSSLLQSFRNTSGAWSNREGGYMTVKKLGGWESLDCDLRGHTTGHLLSAYATLYAQTGSAAVKAKADSIVNGLAEVQQAYGRDGYLSAFAEGLIDRNIQGKSVWAPFYTLHKIVQGMIDQYQLCGNEKALEIAKGMGNWAYNKLKPLSEETRKKMIRNEFGGFNETMYELYALTKDEKYLWVAKYFYHNEKIDPLKNGNNDLGTNHANTFVPKLLGEARNYEIFGAKDSRKAAELLFWTLVNDHAFVTGELSDKEHLFKPTEQSKHLSGYDGENCCTFNLMKLADHLFSWNPNSKIADYYERALYNHILGQQDLETSMVCYFTPLQTGAYRLYSTKENSFWCCVGSGFESHVKYASSIYFHSAKDLYVNLFIPSKLDWEGTIFTQQTAFPQSSTTTFKVEGKQRNFTLRLRYPSWTTKMEVKVNGRKVKAVKGTDGYVAISRLWKAGDQVEVNFGMKLREESTKDDASKVALVYGPIVMAGKLDAVEHPFCDPTKYNDYYTFDFKIPAATVEKAKYDGLKNIKNFKTKQGIELVPFYDAHHCRYVVYWQK</sequence>
<dbReference type="AlphaFoldDB" id="A0AA90UE68"/>
<evidence type="ECO:0000313" key="3">
    <source>
        <dbReference type="EMBL" id="MQN12087.1"/>
    </source>
</evidence>
<dbReference type="InterPro" id="IPR049046">
    <property type="entry name" value="Beta-AFase-like_GH127_middle"/>
</dbReference>
<evidence type="ECO:0000259" key="2">
    <source>
        <dbReference type="Pfam" id="PF20736"/>
    </source>
</evidence>